<reference evidence="8 9" key="1">
    <citation type="journal article" date="2023" name="Ecotoxicol. Environ. Saf.">
        <title>Mercury remediation potential of mercury-resistant strain Rheinheimera metallidurans sp. nov. isolated from a municipal waste dumping site.</title>
        <authorList>
            <person name="Yadav V."/>
            <person name="Manjhi A."/>
            <person name="Vadakedath N."/>
        </authorList>
    </citation>
    <scope>NUCLEOTIDE SEQUENCE [LARGE SCALE GENOMIC DNA]</scope>
    <source>
        <strain evidence="8 9">E-49</strain>
    </source>
</reference>
<name>A0ABU8C5N0_9GAMM</name>
<dbReference type="RefSeq" id="WP_335735637.1">
    <property type="nucleotide sequence ID" value="NZ_JALAAR010000005.1"/>
</dbReference>
<keyword evidence="3 7" id="KW-1134">Transmembrane beta strand</keyword>
<keyword evidence="4 7" id="KW-0812">Transmembrane</keyword>
<evidence type="ECO:0000313" key="8">
    <source>
        <dbReference type="EMBL" id="MEH8017231.1"/>
    </source>
</evidence>
<keyword evidence="2 7" id="KW-0813">Transport</keyword>
<accession>A0ABU8C5N0</accession>
<comment type="caution">
    <text evidence="8">The sequence shown here is derived from an EMBL/GenBank/DDBJ whole genome shotgun (WGS) entry which is preliminary data.</text>
</comment>
<keyword evidence="6 7" id="KW-0998">Cell outer membrane</keyword>
<evidence type="ECO:0000256" key="2">
    <source>
        <dbReference type="ARBA" id="ARBA00022448"/>
    </source>
</evidence>
<evidence type="ECO:0000256" key="4">
    <source>
        <dbReference type="ARBA" id="ARBA00022692"/>
    </source>
</evidence>
<gene>
    <name evidence="8" type="ORF">MN202_08305</name>
</gene>
<keyword evidence="5 7" id="KW-0472">Membrane</keyword>
<dbReference type="Proteomes" id="UP001375382">
    <property type="component" value="Unassembled WGS sequence"/>
</dbReference>
<evidence type="ECO:0000256" key="1">
    <source>
        <dbReference type="ARBA" id="ARBA00004571"/>
    </source>
</evidence>
<dbReference type="Gene3D" id="2.40.170.20">
    <property type="entry name" value="TonB-dependent receptor, beta-barrel domain"/>
    <property type="match status" value="1"/>
</dbReference>
<organism evidence="8 9">
    <name type="scientific">Rheinheimera muenzenbergensis</name>
    <dbReference type="NCBI Taxonomy" id="1193628"/>
    <lineage>
        <taxon>Bacteria</taxon>
        <taxon>Pseudomonadati</taxon>
        <taxon>Pseudomonadota</taxon>
        <taxon>Gammaproteobacteria</taxon>
        <taxon>Chromatiales</taxon>
        <taxon>Chromatiaceae</taxon>
        <taxon>Rheinheimera</taxon>
    </lineage>
</organism>
<evidence type="ECO:0000256" key="3">
    <source>
        <dbReference type="ARBA" id="ARBA00022452"/>
    </source>
</evidence>
<keyword evidence="9" id="KW-1185">Reference proteome</keyword>
<proteinExistence type="inferred from homology"/>
<dbReference type="InterPro" id="IPR036942">
    <property type="entry name" value="Beta-barrel_TonB_sf"/>
</dbReference>
<evidence type="ECO:0000313" key="9">
    <source>
        <dbReference type="Proteomes" id="UP001375382"/>
    </source>
</evidence>
<evidence type="ECO:0000256" key="5">
    <source>
        <dbReference type="ARBA" id="ARBA00023136"/>
    </source>
</evidence>
<dbReference type="InterPro" id="IPR039426">
    <property type="entry name" value="TonB-dep_rcpt-like"/>
</dbReference>
<dbReference type="PROSITE" id="PS52016">
    <property type="entry name" value="TONB_DEPENDENT_REC_3"/>
    <property type="match status" value="1"/>
</dbReference>
<dbReference type="SUPFAM" id="SSF56935">
    <property type="entry name" value="Porins"/>
    <property type="match status" value="1"/>
</dbReference>
<sequence length="64" mass="7171">MPIGSRYGDYNEGDAMVGYNFGDYSLSLQAQNITDETVITSCLARGDCFYGQRRAISANLRYNF</sequence>
<comment type="similarity">
    <text evidence="7">Belongs to the TonB-dependent receptor family.</text>
</comment>
<comment type="subcellular location">
    <subcellularLocation>
        <location evidence="1 7">Cell outer membrane</location>
        <topology evidence="1 7">Multi-pass membrane protein</topology>
    </subcellularLocation>
</comment>
<evidence type="ECO:0000256" key="6">
    <source>
        <dbReference type="ARBA" id="ARBA00023237"/>
    </source>
</evidence>
<evidence type="ECO:0000256" key="7">
    <source>
        <dbReference type="PROSITE-ProRule" id="PRU01360"/>
    </source>
</evidence>
<keyword evidence="8" id="KW-0675">Receptor</keyword>
<dbReference type="EMBL" id="JALAAR010000005">
    <property type="protein sequence ID" value="MEH8017231.1"/>
    <property type="molecule type" value="Genomic_DNA"/>
</dbReference>
<protein>
    <submittedName>
        <fullName evidence="8">TonB-dependent receptor</fullName>
    </submittedName>
</protein>